<evidence type="ECO:0000256" key="1">
    <source>
        <dbReference type="SAM" id="MobiDB-lite"/>
    </source>
</evidence>
<accession>A0AAD3QVI7</accession>
<keyword evidence="3" id="KW-1185">Reference proteome</keyword>
<organism evidence="2 3">
    <name type="scientific">Lates japonicus</name>
    <name type="common">Japanese lates</name>
    <dbReference type="NCBI Taxonomy" id="270547"/>
    <lineage>
        <taxon>Eukaryota</taxon>
        <taxon>Metazoa</taxon>
        <taxon>Chordata</taxon>
        <taxon>Craniata</taxon>
        <taxon>Vertebrata</taxon>
        <taxon>Euteleostomi</taxon>
        <taxon>Actinopterygii</taxon>
        <taxon>Neopterygii</taxon>
        <taxon>Teleostei</taxon>
        <taxon>Neoteleostei</taxon>
        <taxon>Acanthomorphata</taxon>
        <taxon>Carangaria</taxon>
        <taxon>Carangaria incertae sedis</taxon>
        <taxon>Centropomidae</taxon>
        <taxon>Lates</taxon>
    </lineage>
</organism>
<name>A0AAD3QVI7_LATJO</name>
<sequence>MCCQKWDSNPRLQRRLRPERSALDRSAILTVSAAFPEADLLRHNQVVQLIVTNLRNRPLSRSTINSMSKSIVGLYHSLVTGSKDFPSLPLFTYCFTSCEARLQLRVDRRNCVCTVESDGSSVTRVISTVFRTDSTELTNRWRVTDYSSDGHTLMSVLCQFTEKSAQCAMTQSKREREETTSTSTSTTSSSFSPPKKRLRV</sequence>
<protein>
    <submittedName>
        <fullName evidence="2">Uncharacterized protein</fullName>
    </submittedName>
</protein>
<proteinExistence type="predicted"/>
<evidence type="ECO:0000313" key="2">
    <source>
        <dbReference type="EMBL" id="GLD47579.1"/>
    </source>
</evidence>
<evidence type="ECO:0000313" key="3">
    <source>
        <dbReference type="Proteomes" id="UP001279410"/>
    </source>
</evidence>
<dbReference type="EMBL" id="BRZM01003350">
    <property type="protein sequence ID" value="GLD47579.1"/>
    <property type="molecule type" value="Genomic_DNA"/>
</dbReference>
<comment type="caution">
    <text evidence="2">The sequence shown here is derived from an EMBL/GenBank/DDBJ whole genome shotgun (WGS) entry which is preliminary data.</text>
</comment>
<dbReference type="Proteomes" id="UP001279410">
    <property type="component" value="Unassembled WGS sequence"/>
</dbReference>
<reference evidence="2" key="1">
    <citation type="submission" date="2022-08" db="EMBL/GenBank/DDBJ databases">
        <title>Genome sequencing of akame (Lates japonicus).</title>
        <authorList>
            <person name="Hashiguchi Y."/>
            <person name="Takahashi H."/>
        </authorList>
    </citation>
    <scope>NUCLEOTIDE SEQUENCE</scope>
    <source>
        <strain evidence="2">Kochi</strain>
    </source>
</reference>
<dbReference type="AlphaFoldDB" id="A0AAD3QVI7"/>
<gene>
    <name evidence="2" type="ORF">AKAME5_002719400</name>
</gene>
<feature type="compositionally biased region" description="Low complexity" evidence="1">
    <location>
        <begin position="180"/>
        <end position="190"/>
    </location>
</feature>
<feature type="region of interest" description="Disordered" evidence="1">
    <location>
        <begin position="169"/>
        <end position="200"/>
    </location>
</feature>